<keyword evidence="3" id="KW-1185">Reference proteome</keyword>
<reference evidence="2" key="1">
    <citation type="submission" date="2022-07" db="EMBL/GenBank/DDBJ databases">
        <title>Genome Sequence of Physisporinus lineatus.</title>
        <authorList>
            <person name="Buettner E."/>
        </authorList>
    </citation>
    <scope>NUCLEOTIDE SEQUENCE</scope>
    <source>
        <strain evidence="2">VT162</strain>
    </source>
</reference>
<organism evidence="2 3">
    <name type="scientific">Meripilus lineatus</name>
    <dbReference type="NCBI Taxonomy" id="2056292"/>
    <lineage>
        <taxon>Eukaryota</taxon>
        <taxon>Fungi</taxon>
        <taxon>Dikarya</taxon>
        <taxon>Basidiomycota</taxon>
        <taxon>Agaricomycotina</taxon>
        <taxon>Agaricomycetes</taxon>
        <taxon>Polyporales</taxon>
        <taxon>Meripilaceae</taxon>
        <taxon>Meripilus</taxon>
    </lineage>
</organism>
<proteinExistence type="predicted"/>
<dbReference type="AlphaFoldDB" id="A0AAD5UUC8"/>
<evidence type="ECO:0000313" key="2">
    <source>
        <dbReference type="EMBL" id="KAJ3474248.1"/>
    </source>
</evidence>
<feature type="region of interest" description="Disordered" evidence="1">
    <location>
        <begin position="237"/>
        <end position="264"/>
    </location>
</feature>
<gene>
    <name evidence="2" type="ORF">NLI96_g12568</name>
</gene>
<comment type="caution">
    <text evidence="2">The sequence shown here is derived from an EMBL/GenBank/DDBJ whole genome shotgun (WGS) entry which is preliminary data.</text>
</comment>
<sequence length="394" mass="43784">MDAIPTELVAEIFELACTDSGQTGRSLSLVSTYFHDIVQPIQLQCIALSGLKQMQEFLKLLVCKPKKLRRVKHLYIADRPEDFPKRSSGEYPTHFGTELHSARNSQREYNSNIMHCIISILKLTSTTLQTLSIFLRYHEQLRHFHDFPGIIPTDLPSLVELSIYANITKQSFAESFVAPKVERMHIGNYTSLPDDVTGAISRVAPRLTHLRISGVSAWVRNGNLLDVVRDVAVSSTLTSTSTSPSSSSSSSSLSTSTSTSTSAASMYPTLQETFPSLSLPPQPSFPPTLRKIIIGQRVSYVTGTRGNPAYHSHTVGALERSGMMCKNGRLVVLQIPPFMDAPGYWEAAREGREEESRREWEERVGGGVGGWDPAREWVCVVPDVWGGVWFGDRR</sequence>
<protein>
    <submittedName>
        <fullName evidence="2">Uncharacterized protein</fullName>
    </submittedName>
</protein>
<dbReference type="EMBL" id="JANAWD010001112">
    <property type="protein sequence ID" value="KAJ3474248.1"/>
    <property type="molecule type" value="Genomic_DNA"/>
</dbReference>
<dbReference type="Proteomes" id="UP001212997">
    <property type="component" value="Unassembled WGS sequence"/>
</dbReference>
<name>A0AAD5UUC8_9APHY</name>
<evidence type="ECO:0000256" key="1">
    <source>
        <dbReference type="SAM" id="MobiDB-lite"/>
    </source>
</evidence>
<accession>A0AAD5UUC8</accession>
<evidence type="ECO:0000313" key="3">
    <source>
        <dbReference type="Proteomes" id="UP001212997"/>
    </source>
</evidence>